<name>A0A9J6GD17_HAELO</name>
<dbReference type="PANTHER" id="PTHR11733">
    <property type="entry name" value="ZINC METALLOPROTEASE FAMILY M13 NEPRILYSIN-RELATED"/>
    <property type="match status" value="1"/>
</dbReference>
<dbReference type="InterPro" id="IPR042089">
    <property type="entry name" value="Peptidase_M13_dom_2"/>
</dbReference>
<dbReference type="OMA" id="CHATCRI"/>
<dbReference type="Pfam" id="PF01431">
    <property type="entry name" value="Peptidase_M13"/>
    <property type="match status" value="1"/>
</dbReference>
<dbReference type="InterPro" id="IPR018497">
    <property type="entry name" value="Peptidase_M13_C"/>
</dbReference>
<dbReference type="GO" id="GO:0016485">
    <property type="term" value="P:protein processing"/>
    <property type="evidence" value="ECO:0007669"/>
    <property type="project" value="TreeGrafter"/>
</dbReference>
<keyword evidence="3" id="KW-1185">Reference proteome</keyword>
<dbReference type="AlphaFoldDB" id="A0A9J6GD17"/>
<comment type="caution">
    <text evidence="2">The sequence shown here is derived from an EMBL/GenBank/DDBJ whole genome shotgun (WGS) entry which is preliminary data.</text>
</comment>
<dbReference type="PROSITE" id="PS51885">
    <property type="entry name" value="NEPRILYSIN"/>
    <property type="match status" value="1"/>
</dbReference>
<evidence type="ECO:0000313" key="2">
    <source>
        <dbReference type="EMBL" id="KAH9372713.1"/>
    </source>
</evidence>
<dbReference type="SUPFAM" id="SSF55486">
    <property type="entry name" value="Metalloproteases ('zincins'), catalytic domain"/>
    <property type="match status" value="1"/>
</dbReference>
<dbReference type="EMBL" id="JABSTR010000006">
    <property type="protein sequence ID" value="KAH9372713.1"/>
    <property type="molecule type" value="Genomic_DNA"/>
</dbReference>
<dbReference type="Gene3D" id="1.10.1380.10">
    <property type="entry name" value="Neutral endopeptidase , domain2"/>
    <property type="match status" value="1"/>
</dbReference>
<evidence type="ECO:0000259" key="1">
    <source>
        <dbReference type="Pfam" id="PF01431"/>
    </source>
</evidence>
<proteinExistence type="predicted"/>
<gene>
    <name evidence="2" type="ORF">HPB48_004213</name>
</gene>
<dbReference type="GO" id="GO:0005886">
    <property type="term" value="C:plasma membrane"/>
    <property type="evidence" value="ECO:0007669"/>
    <property type="project" value="TreeGrafter"/>
</dbReference>
<organism evidence="2 3">
    <name type="scientific">Haemaphysalis longicornis</name>
    <name type="common">Bush tick</name>
    <dbReference type="NCBI Taxonomy" id="44386"/>
    <lineage>
        <taxon>Eukaryota</taxon>
        <taxon>Metazoa</taxon>
        <taxon>Ecdysozoa</taxon>
        <taxon>Arthropoda</taxon>
        <taxon>Chelicerata</taxon>
        <taxon>Arachnida</taxon>
        <taxon>Acari</taxon>
        <taxon>Parasitiformes</taxon>
        <taxon>Ixodida</taxon>
        <taxon>Ixodoidea</taxon>
        <taxon>Ixodidae</taxon>
        <taxon>Haemaphysalinae</taxon>
        <taxon>Haemaphysalis</taxon>
    </lineage>
</organism>
<protein>
    <recommendedName>
        <fullName evidence="1">Peptidase M13 C-terminal domain-containing protein</fullName>
    </recommendedName>
</protein>
<dbReference type="PANTHER" id="PTHR11733:SF241">
    <property type="entry name" value="GH26575P-RELATED"/>
    <property type="match status" value="1"/>
</dbReference>
<dbReference type="InterPro" id="IPR000718">
    <property type="entry name" value="Peptidase_M13"/>
</dbReference>
<feature type="domain" description="Peptidase M13 C-terminal" evidence="1">
    <location>
        <begin position="382"/>
        <end position="464"/>
    </location>
</feature>
<evidence type="ECO:0000313" key="3">
    <source>
        <dbReference type="Proteomes" id="UP000821853"/>
    </source>
</evidence>
<dbReference type="VEuPathDB" id="VectorBase:HLOH_052093"/>
<dbReference type="InterPro" id="IPR024079">
    <property type="entry name" value="MetalloPept_cat_dom_sf"/>
</dbReference>
<dbReference type="GO" id="GO:0004222">
    <property type="term" value="F:metalloendopeptidase activity"/>
    <property type="evidence" value="ECO:0007669"/>
    <property type="project" value="InterPro"/>
</dbReference>
<dbReference type="Proteomes" id="UP000821853">
    <property type="component" value="Chromosome 4"/>
</dbReference>
<dbReference type="OrthoDB" id="6475849at2759"/>
<reference evidence="2 3" key="1">
    <citation type="journal article" date="2020" name="Cell">
        <title>Large-Scale Comparative Analyses of Tick Genomes Elucidate Their Genetic Diversity and Vector Capacities.</title>
        <authorList>
            <consortium name="Tick Genome and Microbiome Consortium (TIGMIC)"/>
            <person name="Jia N."/>
            <person name="Wang J."/>
            <person name="Shi W."/>
            <person name="Du L."/>
            <person name="Sun Y."/>
            <person name="Zhan W."/>
            <person name="Jiang J.F."/>
            <person name="Wang Q."/>
            <person name="Zhang B."/>
            <person name="Ji P."/>
            <person name="Bell-Sakyi L."/>
            <person name="Cui X.M."/>
            <person name="Yuan T.T."/>
            <person name="Jiang B.G."/>
            <person name="Yang W.F."/>
            <person name="Lam T.T."/>
            <person name="Chang Q.C."/>
            <person name="Ding S.J."/>
            <person name="Wang X.J."/>
            <person name="Zhu J.G."/>
            <person name="Ruan X.D."/>
            <person name="Zhao L."/>
            <person name="Wei J.T."/>
            <person name="Ye R.Z."/>
            <person name="Que T.C."/>
            <person name="Du C.H."/>
            <person name="Zhou Y.H."/>
            <person name="Cheng J.X."/>
            <person name="Dai P.F."/>
            <person name="Guo W.B."/>
            <person name="Han X.H."/>
            <person name="Huang E.J."/>
            <person name="Li L.F."/>
            <person name="Wei W."/>
            <person name="Gao Y.C."/>
            <person name="Liu J.Z."/>
            <person name="Shao H.Z."/>
            <person name="Wang X."/>
            <person name="Wang C.C."/>
            <person name="Yang T.C."/>
            <person name="Huo Q.B."/>
            <person name="Li W."/>
            <person name="Chen H.Y."/>
            <person name="Chen S.E."/>
            <person name="Zhou L.G."/>
            <person name="Ni X.B."/>
            <person name="Tian J.H."/>
            <person name="Sheng Y."/>
            <person name="Liu T."/>
            <person name="Pan Y.S."/>
            <person name="Xia L.Y."/>
            <person name="Li J."/>
            <person name="Zhao F."/>
            <person name="Cao W.C."/>
        </authorList>
    </citation>
    <scope>NUCLEOTIDE SEQUENCE [LARGE SCALE GENOMIC DNA]</scope>
    <source>
        <strain evidence="2">HaeL-2018</strain>
    </source>
</reference>
<dbReference type="Gene3D" id="3.40.390.10">
    <property type="entry name" value="Collagenase (Catalytic Domain)"/>
    <property type="match status" value="2"/>
</dbReference>
<accession>A0A9J6GD17</accession>
<sequence>MPPLWDAFHQDLLSDADAYVSYLGCFNASILRMREPSQQYYRFLAERSADVQRDIFETLKNATAVVAPFLVQLSNLSSFVRGVTVANWLTILQSAFAVTPNVSEQDFVLVANARLLAAMDRIFDTHSPRDLFYHTTWWFLQALGPFASEKVFNFLDSDSARRLFLRTMCAAQLESVYYDSLAAINKAKFTEQQRYAISIHLRNVRTVAVEKVSSLEKTSNASRDALSDIREKTIDFIWPQKDLELGSLRMTNASTVHFFNEWVESRRPLHDHSNSTKSLGDASKIFRLDARHVTSYDPLSNVISVSVAALDSPLFYLQGTSAMTYGGLGFIYASAVLKALDTAMLIGGGDGVFATTDTTSRGGLRNLLPCVHTDLAFPELPALRVAYEAYARFRNATTDLPLKGLANYSAEQIFFLTFCHSTCEFSKSGSPESPRCNEAVTNFEPFEKAFNCHSDSKISNSTNCSPNL</sequence>